<proteinExistence type="predicted"/>
<reference evidence="3" key="1">
    <citation type="submission" date="2015-11" db="EMBL/GenBank/DDBJ databases">
        <authorList>
            <person name="Tobias N.J."/>
            <person name="Mishra B."/>
            <person name="Gupta D.K."/>
            <person name="Thines M."/>
            <person name="Stinear T.P."/>
            <person name="Bode H.B."/>
        </authorList>
    </citation>
    <scope>NUCLEOTIDE SEQUENCE [LARGE SCALE GENOMIC DNA]</scope>
    <source>
        <strain evidence="3">PB45.5</strain>
    </source>
</reference>
<keyword evidence="1" id="KW-1133">Transmembrane helix</keyword>
<feature type="transmembrane region" description="Helical" evidence="1">
    <location>
        <begin position="15"/>
        <end position="34"/>
    </location>
</feature>
<keyword evidence="1" id="KW-0812">Transmembrane</keyword>
<keyword evidence="1" id="KW-0472">Membrane</keyword>
<dbReference type="PROSITE" id="PS51257">
    <property type="entry name" value="PROKAR_LIPOPROTEIN"/>
    <property type="match status" value="1"/>
</dbReference>
<organism evidence="2 3">
    <name type="scientific">Photorhabdus namnaonensis</name>
    <dbReference type="NCBI Taxonomy" id="1851568"/>
    <lineage>
        <taxon>Bacteria</taxon>
        <taxon>Pseudomonadati</taxon>
        <taxon>Pseudomonadota</taxon>
        <taxon>Gammaproteobacteria</taxon>
        <taxon>Enterobacterales</taxon>
        <taxon>Morganellaceae</taxon>
        <taxon>Photorhabdus</taxon>
    </lineage>
</organism>
<name>A0A1B8YHC1_9GAMM</name>
<evidence type="ECO:0000313" key="2">
    <source>
        <dbReference type="EMBL" id="OCA54510.1"/>
    </source>
</evidence>
<sequence length="60" mass="7106">MLIDKYYRLMDKAPIRGLILIVALMFAACVFWDLTVLRIFFHPLPAFLILIWGLCHFFMS</sequence>
<dbReference type="RefSeq" id="WP_109396630.1">
    <property type="nucleotide sequence ID" value="NZ_CAWMQN010000070.1"/>
</dbReference>
<comment type="caution">
    <text evidence="2">The sequence shown here is derived from an EMBL/GenBank/DDBJ whole genome shotgun (WGS) entry which is preliminary data.</text>
</comment>
<dbReference type="AlphaFoldDB" id="A0A1B8YHC1"/>
<evidence type="ECO:0000256" key="1">
    <source>
        <dbReference type="SAM" id="Phobius"/>
    </source>
</evidence>
<evidence type="ECO:0000313" key="3">
    <source>
        <dbReference type="Proteomes" id="UP000092665"/>
    </source>
</evidence>
<dbReference type="EMBL" id="LOIC01000070">
    <property type="protein sequence ID" value="OCA54510.1"/>
    <property type="molecule type" value="Genomic_DNA"/>
</dbReference>
<keyword evidence="3" id="KW-1185">Reference proteome</keyword>
<feature type="transmembrane region" description="Helical" evidence="1">
    <location>
        <begin position="40"/>
        <end position="59"/>
    </location>
</feature>
<gene>
    <name evidence="2" type="ORF">Phpb_02421</name>
</gene>
<accession>A0A1B8YHC1</accession>
<protein>
    <submittedName>
        <fullName evidence="2">Uncharacterized protein</fullName>
    </submittedName>
</protein>
<dbReference type="Proteomes" id="UP000092665">
    <property type="component" value="Unassembled WGS sequence"/>
</dbReference>